<dbReference type="Pfam" id="PF06580">
    <property type="entry name" value="His_kinase"/>
    <property type="match status" value="1"/>
</dbReference>
<name>A0A9D9IDK5_9SPIO</name>
<sequence>MKKKAGFLKGSFLKELLITTLVVFMCSSIVSFILYNHYYSTEMTETYEDKIRNDSDLVFAMIQNQIRELQIHANTIGSDTNLANYLNRFIRNPENLRYYTEFESNIIDELNALYLLFSDILDSSIYVAAGQIFINYQLYERQDSAPDEFMDSLYGLDNDEFMTIFPVIENPVLSSGSLVIPISFRYEVSNGNTSYLVAFISCQKLSEMIAVTFLSYFDGITIYDKSGSLIFEEGISEDMKNISVMDTSFPLADWNIRLIRDDSDFRESIMHLFLIEAVWLLLIMLISSLLISAIYTRFTKPLKELMKRMLDNSRNTRYEHFEYDSDNEIGTLAHCYNDVIDEVENLVMTLNEKIDELEEEKKEREWEAEQKRLAEIKALQAQINPHFLYNALNSIVWMTTDNGDEKAADFTLHLANYYHTSLSRGEEFIKLKDEISHSRDYLWLQSHRYDRIMYTIGLDPSIEDIKVPKIIIQPLIENA</sequence>
<dbReference type="GO" id="GO:0016020">
    <property type="term" value="C:membrane"/>
    <property type="evidence" value="ECO:0007669"/>
    <property type="project" value="InterPro"/>
</dbReference>
<keyword evidence="4" id="KW-0808">Transferase</keyword>
<comment type="caution">
    <text evidence="4">The sequence shown here is derived from an EMBL/GenBank/DDBJ whole genome shotgun (WGS) entry which is preliminary data.</text>
</comment>
<evidence type="ECO:0000313" key="5">
    <source>
        <dbReference type="Proteomes" id="UP000810292"/>
    </source>
</evidence>
<evidence type="ECO:0000256" key="2">
    <source>
        <dbReference type="SAM" id="Phobius"/>
    </source>
</evidence>
<evidence type="ECO:0000256" key="1">
    <source>
        <dbReference type="SAM" id="Coils"/>
    </source>
</evidence>
<dbReference type="EMBL" id="JADIMF010000117">
    <property type="protein sequence ID" value="MBO8469556.1"/>
    <property type="molecule type" value="Genomic_DNA"/>
</dbReference>
<keyword evidence="2" id="KW-0472">Membrane</keyword>
<feature type="transmembrane region" description="Helical" evidence="2">
    <location>
        <begin position="12"/>
        <end position="35"/>
    </location>
</feature>
<feature type="domain" description="Signal transduction histidine kinase internal region" evidence="3">
    <location>
        <begin position="374"/>
        <end position="450"/>
    </location>
</feature>
<protein>
    <submittedName>
        <fullName evidence="4">Histidine kinase</fullName>
    </submittedName>
</protein>
<dbReference type="PANTHER" id="PTHR42713:SF2">
    <property type="entry name" value="TWO-COMPONENT SENSOR KINASE YESM"/>
    <property type="match status" value="1"/>
</dbReference>
<dbReference type="Gene3D" id="6.10.340.10">
    <property type="match status" value="1"/>
</dbReference>
<evidence type="ECO:0000313" key="4">
    <source>
        <dbReference type="EMBL" id="MBO8469556.1"/>
    </source>
</evidence>
<dbReference type="Proteomes" id="UP000810292">
    <property type="component" value="Unassembled WGS sequence"/>
</dbReference>
<feature type="non-terminal residue" evidence="4">
    <location>
        <position position="479"/>
    </location>
</feature>
<reference evidence="4" key="1">
    <citation type="submission" date="2020-10" db="EMBL/GenBank/DDBJ databases">
        <authorList>
            <person name="Gilroy R."/>
        </authorList>
    </citation>
    <scope>NUCLEOTIDE SEQUENCE</scope>
    <source>
        <strain evidence="4">14700</strain>
    </source>
</reference>
<proteinExistence type="predicted"/>
<keyword evidence="4" id="KW-0418">Kinase</keyword>
<dbReference type="GO" id="GO:0000155">
    <property type="term" value="F:phosphorelay sensor kinase activity"/>
    <property type="evidence" value="ECO:0007669"/>
    <property type="project" value="InterPro"/>
</dbReference>
<keyword evidence="1" id="KW-0175">Coiled coil</keyword>
<organism evidence="4 5">
    <name type="scientific">Candidatus Ornithospirochaeta stercoravium</name>
    <dbReference type="NCBI Taxonomy" id="2840897"/>
    <lineage>
        <taxon>Bacteria</taxon>
        <taxon>Pseudomonadati</taxon>
        <taxon>Spirochaetota</taxon>
        <taxon>Spirochaetia</taxon>
        <taxon>Spirochaetales</taxon>
        <taxon>Spirochaetaceae</taxon>
        <taxon>Spirochaetaceae incertae sedis</taxon>
        <taxon>Candidatus Ornithospirochaeta</taxon>
    </lineage>
</organism>
<feature type="coiled-coil region" evidence="1">
    <location>
        <begin position="340"/>
        <end position="374"/>
    </location>
</feature>
<gene>
    <name evidence="4" type="ORF">IAA72_07215</name>
</gene>
<dbReference type="InterPro" id="IPR051552">
    <property type="entry name" value="HptR"/>
</dbReference>
<dbReference type="PANTHER" id="PTHR42713">
    <property type="entry name" value="HISTIDINE KINASE-RELATED"/>
    <property type="match status" value="1"/>
</dbReference>
<reference evidence="4" key="2">
    <citation type="journal article" date="2021" name="PeerJ">
        <title>Extensive microbial diversity within the chicken gut microbiome revealed by metagenomics and culture.</title>
        <authorList>
            <person name="Gilroy R."/>
            <person name="Ravi A."/>
            <person name="Getino M."/>
            <person name="Pursley I."/>
            <person name="Horton D.L."/>
            <person name="Alikhan N.F."/>
            <person name="Baker D."/>
            <person name="Gharbi K."/>
            <person name="Hall N."/>
            <person name="Watson M."/>
            <person name="Adriaenssens E.M."/>
            <person name="Foster-Nyarko E."/>
            <person name="Jarju S."/>
            <person name="Secka A."/>
            <person name="Antonio M."/>
            <person name="Oren A."/>
            <person name="Chaudhuri R.R."/>
            <person name="La Ragione R."/>
            <person name="Hildebrand F."/>
            <person name="Pallen M.J."/>
        </authorList>
    </citation>
    <scope>NUCLEOTIDE SEQUENCE</scope>
    <source>
        <strain evidence="4">14700</strain>
    </source>
</reference>
<keyword evidence="2" id="KW-0812">Transmembrane</keyword>
<dbReference type="AlphaFoldDB" id="A0A9D9IDK5"/>
<accession>A0A9D9IDK5</accession>
<keyword evidence="2" id="KW-1133">Transmembrane helix</keyword>
<dbReference type="InterPro" id="IPR010559">
    <property type="entry name" value="Sig_transdc_His_kin_internal"/>
</dbReference>
<feature type="transmembrane region" description="Helical" evidence="2">
    <location>
        <begin position="277"/>
        <end position="298"/>
    </location>
</feature>
<evidence type="ECO:0000259" key="3">
    <source>
        <dbReference type="Pfam" id="PF06580"/>
    </source>
</evidence>